<gene>
    <name evidence="8" type="ORF">GSLYS_00021517001</name>
</gene>
<evidence type="ECO:0000256" key="5">
    <source>
        <dbReference type="ARBA" id="ARBA00022801"/>
    </source>
</evidence>
<accession>A0AAV2IP16</accession>
<dbReference type="PANTHER" id="PTHR11802:SF472">
    <property type="entry name" value="SERINE CARBOXYPEPTIDASE CPVL-RELATED"/>
    <property type="match status" value="1"/>
</dbReference>
<keyword evidence="5" id="KW-0378">Hydrolase</keyword>
<dbReference type="Pfam" id="PF00450">
    <property type="entry name" value="Peptidase_S10"/>
    <property type="match status" value="1"/>
</dbReference>
<dbReference type="InterPro" id="IPR001563">
    <property type="entry name" value="Peptidase_S10"/>
</dbReference>
<organism evidence="8 9">
    <name type="scientific">Lymnaea stagnalis</name>
    <name type="common">Great pond snail</name>
    <name type="synonym">Helix stagnalis</name>
    <dbReference type="NCBI Taxonomy" id="6523"/>
    <lineage>
        <taxon>Eukaryota</taxon>
        <taxon>Metazoa</taxon>
        <taxon>Spiralia</taxon>
        <taxon>Lophotrochozoa</taxon>
        <taxon>Mollusca</taxon>
        <taxon>Gastropoda</taxon>
        <taxon>Heterobranchia</taxon>
        <taxon>Euthyneura</taxon>
        <taxon>Panpulmonata</taxon>
        <taxon>Hygrophila</taxon>
        <taxon>Lymnaeoidea</taxon>
        <taxon>Lymnaeidae</taxon>
        <taxon>Lymnaea</taxon>
    </lineage>
</organism>
<dbReference type="Proteomes" id="UP001497497">
    <property type="component" value="Unassembled WGS sequence"/>
</dbReference>
<keyword evidence="6" id="KW-0325">Glycoprotein</keyword>
<evidence type="ECO:0000313" key="9">
    <source>
        <dbReference type="Proteomes" id="UP001497497"/>
    </source>
</evidence>
<evidence type="ECO:0008006" key="10">
    <source>
        <dbReference type="Google" id="ProtNLM"/>
    </source>
</evidence>
<comment type="caution">
    <text evidence="8">The sequence shown here is derived from an EMBL/GenBank/DDBJ whole genome shotgun (WGS) entry which is preliminary data.</text>
</comment>
<keyword evidence="2" id="KW-0121">Carboxypeptidase</keyword>
<sequence>MASHKRCLMVSFVALMAWTQNTNGLSFPRHQSDPLLLTPYLDRNDIELARNLSVVNFNEQSLVPLSYSGYLTVDREFGNHFFFWHFPSTVNAEAPLMIWLNGGPAVSSMIGLFWEHGPLEADKDKFGDSYGIREHTWVGPYSVVYIDNPVGTGYSYSDSAARGNKLTQDGYTNDLYSFVLQFFKMFPEYAERGLYIGGQSYAGKYIPALAYRMFTRRHTETAHIKLQGILLGGPYFDPPTESVAFFDYLYAVGAISHYDMVRHKEKVRSMYQDFLDGKNKNATFSALFEDLVLLNELPLPSLDNYVSGQEADYSLVQTIMTSTEMRRAIHVGERQYSVSNNELSQAYGPDVMVSTKREMAVLMDNVKVLIYNGDYDVVVSSVMIEAALLTTEWSLQGEYNKTHRKFWKADSSLKSRLKGFYSKTGNFCRVVIHGAGHQTPHDMPDSTLEMVTDFLEHGCIHQEN</sequence>
<dbReference type="SUPFAM" id="SSF53474">
    <property type="entry name" value="alpha/beta-Hydrolases"/>
    <property type="match status" value="1"/>
</dbReference>
<dbReference type="PANTHER" id="PTHR11802">
    <property type="entry name" value="SERINE PROTEASE FAMILY S10 SERINE CARBOXYPEPTIDASE"/>
    <property type="match status" value="1"/>
</dbReference>
<feature type="signal peptide" evidence="7">
    <location>
        <begin position="1"/>
        <end position="24"/>
    </location>
</feature>
<dbReference type="InterPro" id="IPR029058">
    <property type="entry name" value="AB_hydrolase_fold"/>
</dbReference>
<dbReference type="AlphaFoldDB" id="A0AAV2IP16"/>
<comment type="similarity">
    <text evidence="1">Belongs to the peptidase S10 family.</text>
</comment>
<evidence type="ECO:0000313" key="8">
    <source>
        <dbReference type="EMBL" id="CAL1548200.1"/>
    </source>
</evidence>
<dbReference type="PRINTS" id="PR00724">
    <property type="entry name" value="CRBOXYPTASEC"/>
</dbReference>
<keyword evidence="9" id="KW-1185">Reference proteome</keyword>
<evidence type="ECO:0000256" key="1">
    <source>
        <dbReference type="ARBA" id="ARBA00009431"/>
    </source>
</evidence>
<evidence type="ECO:0000256" key="2">
    <source>
        <dbReference type="ARBA" id="ARBA00022645"/>
    </source>
</evidence>
<dbReference type="GO" id="GO:0006508">
    <property type="term" value="P:proteolysis"/>
    <property type="evidence" value="ECO:0007669"/>
    <property type="project" value="UniProtKB-KW"/>
</dbReference>
<protein>
    <recommendedName>
        <fullName evidence="10">Serine carboxypeptidase</fullName>
    </recommendedName>
</protein>
<dbReference type="EMBL" id="CAXITT010001221">
    <property type="protein sequence ID" value="CAL1548200.1"/>
    <property type="molecule type" value="Genomic_DNA"/>
</dbReference>
<keyword evidence="4 7" id="KW-0732">Signal</keyword>
<dbReference type="GO" id="GO:0004185">
    <property type="term" value="F:serine-type carboxypeptidase activity"/>
    <property type="evidence" value="ECO:0007669"/>
    <property type="project" value="InterPro"/>
</dbReference>
<reference evidence="8 9" key="1">
    <citation type="submission" date="2024-04" db="EMBL/GenBank/DDBJ databases">
        <authorList>
            <consortium name="Genoscope - CEA"/>
            <person name="William W."/>
        </authorList>
    </citation>
    <scope>NUCLEOTIDE SEQUENCE [LARGE SCALE GENOMIC DNA]</scope>
</reference>
<evidence type="ECO:0000256" key="3">
    <source>
        <dbReference type="ARBA" id="ARBA00022670"/>
    </source>
</evidence>
<evidence type="ECO:0000256" key="4">
    <source>
        <dbReference type="ARBA" id="ARBA00022729"/>
    </source>
</evidence>
<proteinExistence type="inferred from homology"/>
<feature type="chain" id="PRO_5043348656" description="Serine carboxypeptidase" evidence="7">
    <location>
        <begin position="25"/>
        <end position="464"/>
    </location>
</feature>
<name>A0AAV2IP16_LYMST</name>
<dbReference type="Gene3D" id="3.40.50.1820">
    <property type="entry name" value="alpha/beta hydrolase"/>
    <property type="match status" value="1"/>
</dbReference>
<keyword evidence="3" id="KW-0645">Protease</keyword>
<evidence type="ECO:0000256" key="7">
    <source>
        <dbReference type="SAM" id="SignalP"/>
    </source>
</evidence>
<evidence type="ECO:0000256" key="6">
    <source>
        <dbReference type="ARBA" id="ARBA00023180"/>
    </source>
</evidence>